<organism evidence="1">
    <name type="scientific">Arundo donax</name>
    <name type="common">Giant reed</name>
    <name type="synonym">Donax arundinaceus</name>
    <dbReference type="NCBI Taxonomy" id="35708"/>
    <lineage>
        <taxon>Eukaryota</taxon>
        <taxon>Viridiplantae</taxon>
        <taxon>Streptophyta</taxon>
        <taxon>Embryophyta</taxon>
        <taxon>Tracheophyta</taxon>
        <taxon>Spermatophyta</taxon>
        <taxon>Magnoliopsida</taxon>
        <taxon>Liliopsida</taxon>
        <taxon>Poales</taxon>
        <taxon>Poaceae</taxon>
        <taxon>PACMAD clade</taxon>
        <taxon>Arundinoideae</taxon>
        <taxon>Arundineae</taxon>
        <taxon>Arundo</taxon>
    </lineage>
</organism>
<reference evidence="1" key="2">
    <citation type="journal article" date="2015" name="Data Brief">
        <title>Shoot transcriptome of the giant reed, Arundo donax.</title>
        <authorList>
            <person name="Barrero R.A."/>
            <person name="Guerrero F.D."/>
            <person name="Moolhuijzen P."/>
            <person name="Goolsby J.A."/>
            <person name="Tidwell J."/>
            <person name="Bellgard S.E."/>
            <person name="Bellgard M.I."/>
        </authorList>
    </citation>
    <scope>NUCLEOTIDE SEQUENCE</scope>
    <source>
        <tissue evidence="1">Shoot tissue taken approximately 20 cm above the soil surface</tissue>
    </source>
</reference>
<proteinExistence type="predicted"/>
<evidence type="ECO:0000313" key="1">
    <source>
        <dbReference type="EMBL" id="JAE28740.1"/>
    </source>
</evidence>
<name>A0A0A9GUQ7_ARUDO</name>
<sequence>MSLSAHTHIHRGIHTCTEFVDLTYGTSGSNRFCVSNVCLEFGQSESCEVPCNAVALTCRCFPILVDVLCSVTFFS</sequence>
<dbReference type="AlphaFoldDB" id="A0A0A9GUQ7"/>
<dbReference type="EMBL" id="GBRH01169156">
    <property type="protein sequence ID" value="JAE28740.1"/>
    <property type="molecule type" value="Transcribed_RNA"/>
</dbReference>
<reference evidence="1" key="1">
    <citation type="submission" date="2014-09" db="EMBL/GenBank/DDBJ databases">
        <authorList>
            <person name="Magalhaes I.L.F."/>
            <person name="Oliveira U."/>
            <person name="Santos F.R."/>
            <person name="Vidigal T.H.D.A."/>
            <person name="Brescovit A.D."/>
            <person name="Santos A.J."/>
        </authorList>
    </citation>
    <scope>NUCLEOTIDE SEQUENCE</scope>
    <source>
        <tissue evidence="1">Shoot tissue taken approximately 20 cm above the soil surface</tissue>
    </source>
</reference>
<accession>A0A0A9GUQ7</accession>
<protein>
    <submittedName>
        <fullName evidence="1">Uncharacterized protein</fullName>
    </submittedName>
</protein>